<keyword evidence="2" id="KW-0472">Membrane</keyword>
<organism evidence="4 5">
    <name type="scientific">Canna indica</name>
    <name type="common">Indian-shot</name>
    <dbReference type="NCBI Taxonomy" id="4628"/>
    <lineage>
        <taxon>Eukaryota</taxon>
        <taxon>Viridiplantae</taxon>
        <taxon>Streptophyta</taxon>
        <taxon>Embryophyta</taxon>
        <taxon>Tracheophyta</taxon>
        <taxon>Spermatophyta</taxon>
        <taxon>Magnoliopsida</taxon>
        <taxon>Liliopsida</taxon>
        <taxon>Zingiberales</taxon>
        <taxon>Cannaceae</taxon>
        <taxon>Canna</taxon>
    </lineage>
</organism>
<evidence type="ECO:0000256" key="1">
    <source>
        <dbReference type="SAM" id="Coils"/>
    </source>
</evidence>
<feature type="coiled-coil region" evidence="1">
    <location>
        <begin position="420"/>
        <end position="605"/>
    </location>
</feature>
<name>A0AAQ3Q1T4_9LILI</name>
<feature type="transmembrane region" description="Helical" evidence="2">
    <location>
        <begin position="734"/>
        <end position="752"/>
    </location>
</feature>
<dbReference type="Gene3D" id="1.20.5.170">
    <property type="match status" value="1"/>
</dbReference>
<keyword evidence="5" id="KW-1185">Reference proteome</keyword>
<evidence type="ECO:0000259" key="3">
    <source>
        <dbReference type="Pfam" id="PF26581"/>
    </source>
</evidence>
<evidence type="ECO:0000313" key="5">
    <source>
        <dbReference type="Proteomes" id="UP001327560"/>
    </source>
</evidence>
<reference evidence="4 5" key="1">
    <citation type="submission" date="2023-10" db="EMBL/GenBank/DDBJ databases">
        <title>Chromosome-scale genome assembly provides insights into flower coloration mechanisms of Canna indica.</title>
        <authorList>
            <person name="Li C."/>
        </authorList>
    </citation>
    <scope>NUCLEOTIDE SEQUENCE [LARGE SCALE GENOMIC DNA]</scope>
    <source>
        <tissue evidence="4">Flower</tissue>
    </source>
</reference>
<keyword evidence="2" id="KW-1133">Transmembrane helix</keyword>
<dbReference type="PANTHER" id="PTHR35705:SF1">
    <property type="entry name" value="WPP DOMAIN-INTERACTING TAIL-ANCHORED PROTEIN 1"/>
    <property type="match status" value="1"/>
</dbReference>
<evidence type="ECO:0000313" key="4">
    <source>
        <dbReference type="EMBL" id="WOK95220.1"/>
    </source>
</evidence>
<gene>
    <name evidence="4" type="ORF">Cni_G03927</name>
</gene>
<keyword evidence="1" id="KW-0175">Coiled coil</keyword>
<dbReference type="InterPro" id="IPR058610">
    <property type="entry name" value="WIT1_2_N"/>
</dbReference>
<dbReference type="EMBL" id="CP136890">
    <property type="protein sequence ID" value="WOK95220.1"/>
    <property type="molecule type" value="Genomic_DNA"/>
</dbReference>
<feature type="coiled-coil region" evidence="1">
    <location>
        <begin position="213"/>
        <end position="247"/>
    </location>
</feature>
<evidence type="ECO:0000256" key="2">
    <source>
        <dbReference type="SAM" id="Phobius"/>
    </source>
</evidence>
<sequence>MAEAVHSLSGTLSSFLDSLSKSSWRSKQERINTNILAIIFPPSFQLKKALCLGILISPVGTLEQPEENIRGSNRSGIFLLREYFVPKGRKNDNQIMATDDSDENYLQEDGLSSGVRTDGGNGAEALTRIELDVAYSSDKLLNLDILLMIVADRANDFEAVNMEYEDMPDESIIEAFESDILSGILDMEVKELENFMSLLQLEIMEARQILYHSGHLEESAAKLEEKLVDAETSVRKLQESVADIQKQSSKFHRTLALCHDEARSDESEELENGHLSYMSKPQAVGQQRHILQMLEKSLARELDLEKKLSESRSNEVDLRQRLIYTERELYCMEESMEICLERAFEAENAAEALLGISKELAGKVQVVQLNLSSSLHREREMSSKLKLKTTCTELDASREEGLKTSVIEADDGSALDCTEMFSLREKVRRLEEQLRESDVQLQQAKASAESGQQKQSTLQSDLSHMENLIEGLKANVMISESRAENVESKYTGLKKSNAELNEQLLFLQNSEVERTNLLERRCKESDTQLEHARASVEALEEQKNGLYAAITDMQNMIEDLKAKVSKAESRAESAEAKCTLLTDTNLELNEELRFLRGKLEYLETSLHQSEGAKISSAKDIGIRTKVISDLVMKVALERERLHLQISALIKRNKVLSERCKTKDIARSSLSNKATDNEAQHGLTKSFKEAMADSSTLNFQAENLKTTHTSDESSVSDSKIKAVRTIEASQLGPKYIFLAIIVLFISGLTSYVYQQQNNHA</sequence>
<dbReference type="Proteomes" id="UP001327560">
    <property type="component" value="Chromosome 1"/>
</dbReference>
<dbReference type="InterPro" id="IPR039976">
    <property type="entry name" value="WIT1/WIT2"/>
</dbReference>
<protein>
    <recommendedName>
        <fullName evidence="3">WIT1/2 N-terminal helical bundle domain-containing protein</fullName>
    </recommendedName>
</protein>
<dbReference type="PANTHER" id="PTHR35705">
    <property type="entry name" value="WPP DOMAIN-INTERACTING TAIL-ANCHORED PROTEIN 1"/>
    <property type="match status" value="1"/>
</dbReference>
<keyword evidence="2" id="KW-0812">Transmembrane</keyword>
<accession>A0AAQ3Q1T4</accession>
<dbReference type="AlphaFoldDB" id="A0AAQ3Q1T4"/>
<proteinExistence type="predicted"/>
<dbReference type="Pfam" id="PF26581">
    <property type="entry name" value="WIT1_2_N"/>
    <property type="match status" value="1"/>
</dbReference>
<feature type="domain" description="WIT1/2 N-terminal helical bundle" evidence="3">
    <location>
        <begin position="121"/>
        <end position="256"/>
    </location>
</feature>
<dbReference type="SUPFAM" id="SSF57997">
    <property type="entry name" value="Tropomyosin"/>
    <property type="match status" value="1"/>
</dbReference>